<protein>
    <submittedName>
        <fullName evidence="8">Uncharacterized protein</fullName>
    </submittedName>
</protein>
<feature type="transmembrane region" description="Helical" evidence="7">
    <location>
        <begin position="152"/>
        <end position="172"/>
    </location>
</feature>
<evidence type="ECO:0000256" key="7">
    <source>
        <dbReference type="SAM" id="Phobius"/>
    </source>
</evidence>
<feature type="transmembrane region" description="Helical" evidence="7">
    <location>
        <begin position="184"/>
        <end position="210"/>
    </location>
</feature>
<name>A0A6V8H2T1_TALPI</name>
<feature type="transmembrane region" description="Helical" evidence="7">
    <location>
        <begin position="216"/>
        <end position="234"/>
    </location>
</feature>
<dbReference type="PANTHER" id="PTHR35897">
    <property type="entry name" value="METHYLTRANSFERASE AUSD"/>
    <property type="match status" value="1"/>
</dbReference>
<feature type="transmembrane region" description="Helical" evidence="7">
    <location>
        <begin position="337"/>
        <end position="358"/>
    </location>
</feature>
<dbReference type="InterPro" id="IPR029063">
    <property type="entry name" value="SAM-dependent_MTases_sf"/>
</dbReference>
<comment type="subcellular location">
    <subcellularLocation>
        <location evidence="1">Membrane</location>
        <topology evidence="1">Multi-pass membrane protein</topology>
    </subcellularLocation>
</comment>
<dbReference type="Gene3D" id="1.20.1250.20">
    <property type="entry name" value="MFS general substrate transporter like domains"/>
    <property type="match status" value="1"/>
</dbReference>
<dbReference type="InterPro" id="IPR036259">
    <property type="entry name" value="MFS_trans_sf"/>
</dbReference>
<accession>A0A6V8H2T1</accession>
<dbReference type="AlphaFoldDB" id="A0A6V8H2T1"/>
<feature type="transmembrane region" description="Helical" evidence="7">
    <location>
        <begin position="55"/>
        <end position="73"/>
    </location>
</feature>
<evidence type="ECO:0000256" key="5">
    <source>
        <dbReference type="ARBA" id="ARBA00038314"/>
    </source>
</evidence>
<feature type="transmembrane region" description="Helical" evidence="7">
    <location>
        <begin position="121"/>
        <end position="140"/>
    </location>
</feature>
<dbReference type="Pfam" id="PF07690">
    <property type="entry name" value="MFS_1"/>
    <property type="match status" value="1"/>
</dbReference>
<proteinExistence type="inferred from homology"/>
<evidence type="ECO:0000256" key="3">
    <source>
        <dbReference type="ARBA" id="ARBA00022679"/>
    </source>
</evidence>
<feature type="transmembrane region" description="Helical" evidence="7">
    <location>
        <begin position="288"/>
        <end position="311"/>
    </location>
</feature>
<keyword evidence="7" id="KW-1133">Transmembrane helix</keyword>
<dbReference type="SUPFAM" id="SSF103473">
    <property type="entry name" value="MFS general substrate transporter"/>
    <property type="match status" value="1"/>
</dbReference>
<evidence type="ECO:0000256" key="4">
    <source>
        <dbReference type="ARBA" id="ARBA00022691"/>
    </source>
</evidence>
<dbReference type="InterPro" id="IPR051654">
    <property type="entry name" value="Meroterpenoid_MTases"/>
</dbReference>
<feature type="transmembrane region" description="Helical" evidence="7">
    <location>
        <begin position="445"/>
        <end position="462"/>
    </location>
</feature>
<feature type="compositionally biased region" description="Basic and acidic residues" evidence="6">
    <location>
        <begin position="1"/>
        <end position="21"/>
    </location>
</feature>
<keyword evidence="7" id="KW-0812">Transmembrane</keyword>
<feature type="transmembrane region" description="Helical" evidence="7">
    <location>
        <begin position="93"/>
        <end position="114"/>
    </location>
</feature>
<evidence type="ECO:0000313" key="9">
    <source>
        <dbReference type="Proteomes" id="UP000053095"/>
    </source>
</evidence>
<feature type="transmembrane region" description="Helical" evidence="7">
    <location>
        <begin position="407"/>
        <end position="433"/>
    </location>
</feature>
<evidence type="ECO:0000313" key="8">
    <source>
        <dbReference type="EMBL" id="GAM35628.1"/>
    </source>
</evidence>
<dbReference type="GO" id="GO:0016020">
    <property type="term" value="C:membrane"/>
    <property type="evidence" value="ECO:0007669"/>
    <property type="project" value="UniProtKB-SubCell"/>
</dbReference>
<dbReference type="GO" id="GO:0016740">
    <property type="term" value="F:transferase activity"/>
    <property type="evidence" value="ECO:0007669"/>
    <property type="project" value="UniProtKB-KW"/>
</dbReference>
<keyword evidence="4" id="KW-0949">S-adenosyl-L-methionine</keyword>
<sequence length="745" mass="84730">MSTTHPTREDQKIPTHEDRTSSEMSLKTNANGMILIPQPSDDSKDPLNWPMSKKIIVVSVLFLSMFVGFAAPFCGQLNIQQQAKLYHKTTIQITYFNSAASAGLATGGFIWWPLSHKFGHSAVIFWCLIGVLATQIWAPLMTKPDQYVPYLISRYFSAFFGIVVSILGPKYLTDMFFLHQRSRAFTVLHLALNFGASAGPTFSGFVAANSYWPIEYWWHVGLTAFTLFPVFFFLEDTAYHPSEERTAKSTTQSFLSQRFEIFFKGGSRNSRSISWGAMFKVFFRPFKLFTAPVILIIAGFDTISLAFYVALNALTPVWLQLPKKAHGIYGFSVADNAAFSFVHWIGCIIGLIYGHFVSDRIPLWFIKRNNGVWKPEYRLHALWPTNFVLMPLGLGLVGIAMEYRLNWIVMAIGQLFVTIGSLVSIPVTVNYICECFRTHTTEATLILNSLRLWFGLSINFYIKMAGDHQIGSKSRDVGWYDEPITSVDPSVRELLEKYSNYAPSEVVSSAVEMRDKIWDVFPWPYVGQFRFLDMSLSRSKSYPRILEAIKDGERFLDVGCCFAQDVRKLVYDGAPAENLYGLEIQAEFISLAYQFFRDEARIAADHFLTADLMDRADPKVQRVAGTFGIVHLGMILHTWDRAGQLKACQRAVELLRSEPGVLVVGQCVGHIDGVQSPGRAGKFIFKHNEETFRDLWRELEKLTNTKWEVRAQLDQGLGIKENNRQWDDPRTRRLAFEVERLPDSS</sequence>
<organism evidence="8 9">
    <name type="scientific">Talaromyces pinophilus</name>
    <name type="common">Penicillium pinophilum</name>
    <dbReference type="NCBI Taxonomy" id="128442"/>
    <lineage>
        <taxon>Eukaryota</taxon>
        <taxon>Fungi</taxon>
        <taxon>Dikarya</taxon>
        <taxon>Ascomycota</taxon>
        <taxon>Pezizomycotina</taxon>
        <taxon>Eurotiomycetes</taxon>
        <taxon>Eurotiomycetidae</taxon>
        <taxon>Eurotiales</taxon>
        <taxon>Trichocomaceae</taxon>
        <taxon>Talaromyces</taxon>
        <taxon>Talaromyces sect. Talaromyces</taxon>
    </lineage>
</organism>
<evidence type="ECO:0000256" key="2">
    <source>
        <dbReference type="ARBA" id="ARBA00005179"/>
    </source>
</evidence>
<dbReference type="Gene3D" id="3.40.50.150">
    <property type="entry name" value="Vaccinia Virus protein VP39"/>
    <property type="match status" value="1"/>
</dbReference>
<dbReference type="SUPFAM" id="SSF53335">
    <property type="entry name" value="S-adenosyl-L-methionine-dependent methyltransferases"/>
    <property type="match status" value="1"/>
</dbReference>
<keyword evidence="7" id="KW-0472">Membrane</keyword>
<feature type="region of interest" description="Disordered" evidence="6">
    <location>
        <begin position="1"/>
        <end position="23"/>
    </location>
</feature>
<keyword evidence="3" id="KW-0808">Transferase</keyword>
<evidence type="ECO:0000256" key="6">
    <source>
        <dbReference type="SAM" id="MobiDB-lite"/>
    </source>
</evidence>
<comment type="caution">
    <text evidence="8">The sequence shown here is derived from an EMBL/GenBank/DDBJ whole genome shotgun (WGS) entry which is preliminary data.</text>
</comment>
<dbReference type="InterPro" id="IPR011701">
    <property type="entry name" value="MFS"/>
</dbReference>
<feature type="transmembrane region" description="Helical" evidence="7">
    <location>
        <begin position="379"/>
        <end position="401"/>
    </location>
</feature>
<dbReference type="GO" id="GO:0022857">
    <property type="term" value="F:transmembrane transporter activity"/>
    <property type="evidence" value="ECO:0007669"/>
    <property type="project" value="InterPro"/>
</dbReference>
<dbReference type="EMBL" id="DF933813">
    <property type="protein sequence ID" value="GAM35628.1"/>
    <property type="molecule type" value="Genomic_DNA"/>
</dbReference>
<gene>
    <name evidence="8" type="ORF">TCE0_017f04108</name>
</gene>
<dbReference type="PANTHER" id="PTHR35897:SF1">
    <property type="entry name" value="METHYLTRANSFERASE AUSD"/>
    <property type="match status" value="1"/>
</dbReference>
<reference evidence="9" key="1">
    <citation type="journal article" date="2015" name="Genome Announc.">
        <title>Draft genome sequence of Talaromyces cellulolyticus strain Y-94, a source of lignocellulosic biomass-degrading enzymes.</title>
        <authorList>
            <person name="Fujii T."/>
            <person name="Koike H."/>
            <person name="Sawayama S."/>
            <person name="Yano S."/>
            <person name="Inoue H."/>
        </authorList>
    </citation>
    <scope>NUCLEOTIDE SEQUENCE [LARGE SCALE GENOMIC DNA]</scope>
    <source>
        <strain evidence="9">Y-94</strain>
    </source>
</reference>
<evidence type="ECO:0000256" key="1">
    <source>
        <dbReference type="ARBA" id="ARBA00004141"/>
    </source>
</evidence>
<dbReference type="Proteomes" id="UP000053095">
    <property type="component" value="Unassembled WGS sequence"/>
</dbReference>
<comment type="pathway">
    <text evidence="2">Secondary metabolite biosynthesis.</text>
</comment>
<comment type="similarity">
    <text evidence="5">Belongs to the class I-like SAM-binding methyltransferase superfamily.</text>
</comment>
<keyword evidence="9" id="KW-1185">Reference proteome</keyword>